<evidence type="ECO:0000313" key="1">
    <source>
        <dbReference type="EMBL" id="KKK82244.1"/>
    </source>
</evidence>
<dbReference type="InterPro" id="IPR021109">
    <property type="entry name" value="Peptidase_aspartic_dom_sf"/>
</dbReference>
<dbReference type="InterPro" id="IPR034122">
    <property type="entry name" value="Retropepsin-like_bacterial"/>
</dbReference>
<dbReference type="AlphaFoldDB" id="A0A0F9AUU4"/>
<organism evidence="1">
    <name type="scientific">marine sediment metagenome</name>
    <dbReference type="NCBI Taxonomy" id="412755"/>
    <lineage>
        <taxon>unclassified sequences</taxon>
        <taxon>metagenomes</taxon>
        <taxon>ecological metagenomes</taxon>
    </lineage>
</organism>
<evidence type="ECO:0008006" key="2">
    <source>
        <dbReference type="Google" id="ProtNLM"/>
    </source>
</evidence>
<feature type="non-terminal residue" evidence="1">
    <location>
        <position position="207"/>
    </location>
</feature>
<dbReference type="CDD" id="cd05483">
    <property type="entry name" value="retropepsin_like_bacteria"/>
    <property type="match status" value="1"/>
</dbReference>
<dbReference type="Gene3D" id="2.40.70.10">
    <property type="entry name" value="Acid Proteases"/>
    <property type="match status" value="1"/>
</dbReference>
<gene>
    <name evidence="1" type="ORF">LCGC14_2805310</name>
</gene>
<protein>
    <recommendedName>
        <fullName evidence="2">Peptidase A2 domain-containing protein</fullName>
    </recommendedName>
</protein>
<name>A0A0F9AUU4_9ZZZZ</name>
<proteinExistence type="predicted"/>
<accession>A0A0F9AUU4</accession>
<comment type="caution">
    <text evidence="1">The sequence shown here is derived from an EMBL/GenBank/DDBJ whole genome shotgun (WGS) entry which is preliminary data.</text>
</comment>
<dbReference type="Pfam" id="PF13650">
    <property type="entry name" value="Asp_protease_2"/>
    <property type="match status" value="1"/>
</dbReference>
<sequence length="207" mass="22385">MFGSVTYSSRRPATVVSAMPSGKSRVGSVTTCFLLVSSLFATGCGAKKPNFSPAAVLLPGDGVRVPLDLRRGDPTVEVFVNGQGPYRFLVDTGCSTTIISERICKEAGFSNVRSAKATIRTAKGSSTERARWTRLDRLKLGNAVFEDFAVLVRDIGDWDGILGFSLFAKCLLTLDFPARELSLAPGRLDEANGEGRFSYRDSDQPYV</sequence>
<reference evidence="1" key="1">
    <citation type="journal article" date="2015" name="Nature">
        <title>Complex archaea that bridge the gap between prokaryotes and eukaryotes.</title>
        <authorList>
            <person name="Spang A."/>
            <person name="Saw J.H."/>
            <person name="Jorgensen S.L."/>
            <person name="Zaremba-Niedzwiedzka K."/>
            <person name="Martijn J."/>
            <person name="Lind A.E."/>
            <person name="van Eijk R."/>
            <person name="Schleper C."/>
            <person name="Guy L."/>
            <person name="Ettema T.J."/>
        </authorList>
    </citation>
    <scope>NUCLEOTIDE SEQUENCE</scope>
</reference>
<dbReference type="EMBL" id="LAZR01052761">
    <property type="protein sequence ID" value="KKK82244.1"/>
    <property type="molecule type" value="Genomic_DNA"/>
</dbReference>
<dbReference type="SUPFAM" id="SSF50630">
    <property type="entry name" value="Acid proteases"/>
    <property type="match status" value="1"/>
</dbReference>